<dbReference type="Proteomes" id="UP000467841">
    <property type="component" value="Unassembled WGS sequence"/>
</dbReference>
<evidence type="ECO:0000313" key="5">
    <source>
        <dbReference type="Proteomes" id="UP000467841"/>
    </source>
</evidence>
<dbReference type="Gene3D" id="1.20.1280.50">
    <property type="match status" value="1"/>
</dbReference>
<dbReference type="InterPro" id="IPR005174">
    <property type="entry name" value="KIB1-4_b-propeller"/>
</dbReference>
<dbReference type="PANTHER" id="PTHR44259">
    <property type="entry name" value="OS07G0183000 PROTEIN-RELATED"/>
    <property type="match status" value="1"/>
</dbReference>
<dbReference type="InterPro" id="IPR050942">
    <property type="entry name" value="F-box_BR-signaling"/>
</dbReference>
<evidence type="ECO:0000313" key="4">
    <source>
        <dbReference type="EMBL" id="CAA7031038.1"/>
    </source>
</evidence>
<feature type="domain" description="KIB1-4 beta-propeller" evidence="3">
    <location>
        <begin position="87"/>
        <end position="363"/>
    </location>
</feature>
<dbReference type="Pfam" id="PF03478">
    <property type="entry name" value="Beta-prop_KIB1-4"/>
    <property type="match status" value="1"/>
</dbReference>
<dbReference type="InterPro" id="IPR036047">
    <property type="entry name" value="F-box-like_dom_sf"/>
</dbReference>
<protein>
    <recommendedName>
        <fullName evidence="6">F-box domain-containing protein</fullName>
    </recommendedName>
</protein>
<evidence type="ECO:0000256" key="1">
    <source>
        <dbReference type="SAM" id="MobiDB-lite"/>
    </source>
</evidence>
<dbReference type="InterPro" id="IPR001810">
    <property type="entry name" value="F-box_dom"/>
</dbReference>
<dbReference type="OrthoDB" id="1030765at2759"/>
<feature type="region of interest" description="Disordered" evidence="1">
    <location>
        <begin position="1"/>
        <end position="22"/>
    </location>
</feature>
<reference evidence="4" key="1">
    <citation type="submission" date="2020-01" db="EMBL/GenBank/DDBJ databases">
        <authorList>
            <person name="Mishra B."/>
        </authorList>
    </citation>
    <scope>NUCLEOTIDE SEQUENCE [LARGE SCALE GENOMIC DNA]</scope>
</reference>
<evidence type="ECO:0008006" key="6">
    <source>
        <dbReference type="Google" id="ProtNLM"/>
    </source>
</evidence>
<comment type="caution">
    <text evidence="4">The sequence shown here is derived from an EMBL/GenBank/DDBJ whole genome shotgun (WGS) entry which is preliminary data.</text>
</comment>
<dbReference type="PANTHER" id="PTHR44259:SF25">
    <property type="entry name" value="F-BOX DOMAIN-CONTAINING PROTEIN"/>
    <property type="match status" value="1"/>
</dbReference>
<evidence type="ECO:0000259" key="2">
    <source>
        <dbReference type="Pfam" id="PF00646"/>
    </source>
</evidence>
<dbReference type="SUPFAM" id="SSF81383">
    <property type="entry name" value="F-box domain"/>
    <property type="match status" value="1"/>
</dbReference>
<gene>
    <name evidence="4" type="ORF">MERR_LOCUS18273</name>
</gene>
<evidence type="ECO:0000259" key="3">
    <source>
        <dbReference type="Pfam" id="PF03478"/>
    </source>
</evidence>
<dbReference type="AlphaFoldDB" id="A0A6D2IL83"/>
<proteinExistence type="predicted"/>
<dbReference type="EMBL" id="CACVBM020001101">
    <property type="protein sequence ID" value="CAA7031038.1"/>
    <property type="molecule type" value="Genomic_DNA"/>
</dbReference>
<feature type="domain" description="F-box" evidence="2">
    <location>
        <begin position="29"/>
        <end position="61"/>
    </location>
</feature>
<sequence length="395" mass="46321">MASPPLALAQSPPPKSPAVSVTRRNPHCWSELPLDLMQSVFERLGFTDFERAKSVCSSWQSGTRQSQPNNQIPWMLLFPEDKNYCLLFNPEDKEKVHKTQNLGDDFAKSVCCKTYRSWLLMETYHRGDREDDVYILNILTHERINLPTCKSRFFIRHRILWIDEETKDYLVIGVVDDEKVVSIKKGDNSWKEIILFPGIERWPMELEEEIPQLVYKDDKLFCLNFNKLHIFDFSGDTPLLVFETCVKECVKRQLVYLMRLPYEYDVHRRNNMVVTVGGDILIVRRKLLPRRSYTWNFRIFKMDWSQGNKWEEIFTLGDEAILLDLGITVLAKDLEGITSNSIYYCEAPDEDLHYNDNVLVVYNVDTKKIEQPQESVSSSLPFSFACWFLPSFKRG</sequence>
<feature type="compositionally biased region" description="Low complexity" evidence="1">
    <location>
        <begin position="1"/>
        <end position="10"/>
    </location>
</feature>
<organism evidence="4 5">
    <name type="scientific">Microthlaspi erraticum</name>
    <dbReference type="NCBI Taxonomy" id="1685480"/>
    <lineage>
        <taxon>Eukaryota</taxon>
        <taxon>Viridiplantae</taxon>
        <taxon>Streptophyta</taxon>
        <taxon>Embryophyta</taxon>
        <taxon>Tracheophyta</taxon>
        <taxon>Spermatophyta</taxon>
        <taxon>Magnoliopsida</taxon>
        <taxon>eudicotyledons</taxon>
        <taxon>Gunneridae</taxon>
        <taxon>Pentapetalae</taxon>
        <taxon>rosids</taxon>
        <taxon>malvids</taxon>
        <taxon>Brassicales</taxon>
        <taxon>Brassicaceae</taxon>
        <taxon>Coluteocarpeae</taxon>
        <taxon>Microthlaspi</taxon>
    </lineage>
</organism>
<name>A0A6D2IL83_9BRAS</name>
<keyword evidence="5" id="KW-1185">Reference proteome</keyword>
<accession>A0A6D2IL83</accession>
<dbReference type="Pfam" id="PF00646">
    <property type="entry name" value="F-box"/>
    <property type="match status" value="1"/>
</dbReference>